<reference evidence="1 2" key="1">
    <citation type="submission" date="2019-11" db="EMBL/GenBank/DDBJ databases">
        <authorList>
            <person name="Jiao W.-B."/>
            <person name="Schneeberger K."/>
        </authorList>
    </citation>
    <scope>NUCLEOTIDE SEQUENCE [LARGE SCALE GENOMIC DNA]</scope>
    <source>
        <strain evidence="2">cv. An-1</strain>
    </source>
</reference>
<protein>
    <submittedName>
        <fullName evidence="1">Uncharacterized protein</fullName>
    </submittedName>
</protein>
<evidence type="ECO:0000313" key="2">
    <source>
        <dbReference type="Proteomes" id="UP000426265"/>
    </source>
</evidence>
<organism evidence="1 2">
    <name type="scientific">Arabidopsis thaliana</name>
    <name type="common">Mouse-ear cress</name>
    <dbReference type="NCBI Taxonomy" id="3702"/>
    <lineage>
        <taxon>Eukaryota</taxon>
        <taxon>Viridiplantae</taxon>
        <taxon>Streptophyta</taxon>
        <taxon>Embryophyta</taxon>
        <taxon>Tracheophyta</taxon>
        <taxon>Spermatophyta</taxon>
        <taxon>Magnoliopsida</taxon>
        <taxon>eudicotyledons</taxon>
        <taxon>Gunneridae</taxon>
        <taxon>Pentapetalae</taxon>
        <taxon>rosids</taxon>
        <taxon>malvids</taxon>
        <taxon>Brassicales</taxon>
        <taxon>Brassicaceae</taxon>
        <taxon>Camelineae</taxon>
        <taxon>Arabidopsis</taxon>
    </lineage>
</organism>
<gene>
    <name evidence="1" type="ORF">AN1_LOCUS14503</name>
</gene>
<evidence type="ECO:0000313" key="1">
    <source>
        <dbReference type="EMBL" id="VYS59061.1"/>
    </source>
</evidence>
<sequence length="62" mass="7411">MLWWGYPWGIEAMVRFRWLCYPVGDGSCRSRWVWWLEAPSMAACRCSCAARCVFLVRHSYFV</sequence>
<dbReference type="EMBL" id="CACRSJ010000106">
    <property type="protein sequence ID" value="VYS59061.1"/>
    <property type="molecule type" value="Genomic_DNA"/>
</dbReference>
<accession>A0A654FI41</accession>
<proteinExistence type="predicted"/>
<name>A0A654FI41_ARATH</name>
<dbReference type="Proteomes" id="UP000426265">
    <property type="component" value="Unassembled WGS sequence"/>
</dbReference>
<dbReference type="AlphaFoldDB" id="A0A654FI41"/>